<dbReference type="Gene3D" id="3.40.50.360">
    <property type="match status" value="1"/>
</dbReference>
<comment type="function">
    <text evidence="6">Quinone reductase that provides resistance to thiol-specific stress caused by electrophilic quinones.</text>
</comment>
<reference evidence="8" key="1">
    <citation type="submission" date="2021-05" db="EMBL/GenBank/DDBJ databases">
        <title>Genome of Sphingobium sp. strain.</title>
        <authorList>
            <person name="Fan R."/>
        </authorList>
    </citation>
    <scope>NUCLEOTIDE SEQUENCE</scope>
    <source>
        <strain evidence="8">H33</strain>
    </source>
</reference>
<dbReference type="InterPro" id="IPR050104">
    <property type="entry name" value="FMN-dep_NADH:Q_OxRdtase_AzoR1"/>
</dbReference>
<evidence type="ECO:0000259" key="7">
    <source>
        <dbReference type="Pfam" id="PF02525"/>
    </source>
</evidence>
<evidence type="ECO:0000313" key="8">
    <source>
        <dbReference type="EMBL" id="MBT2187562.1"/>
    </source>
</evidence>
<evidence type="ECO:0000256" key="5">
    <source>
        <dbReference type="ARBA" id="ARBA00048542"/>
    </source>
</evidence>
<dbReference type="EC" id="1.6.5.-" evidence="6"/>
<keyword evidence="2 6" id="KW-0288">FMN</keyword>
<feature type="domain" description="Flavodoxin-like fold" evidence="7">
    <location>
        <begin position="2"/>
        <end position="177"/>
    </location>
</feature>
<evidence type="ECO:0000256" key="3">
    <source>
        <dbReference type="ARBA" id="ARBA00023002"/>
    </source>
</evidence>
<comment type="function">
    <text evidence="6">Also exhibits azoreductase activity. Catalyzes the reductive cleavage of the azo bond in aromatic azo compounds to the corresponding amines.</text>
</comment>
<dbReference type="InterPro" id="IPR003680">
    <property type="entry name" value="Flavodoxin_fold"/>
</dbReference>
<evidence type="ECO:0000313" key="9">
    <source>
        <dbReference type="Proteomes" id="UP001138757"/>
    </source>
</evidence>
<feature type="binding site" evidence="6">
    <location>
        <begin position="14"/>
        <end position="16"/>
    </location>
    <ligand>
        <name>FMN</name>
        <dbReference type="ChEBI" id="CHEBI:58210"/>
    </ligand>
</feature>
<keyword evidence="9" id="KW-1185">Reference proteome</keyword>
<dbReference type="PANTHER" id="PTHR43741:SF4">
    <property type="entry name" value="FMN-DEPENDENT NADH:QUINONE OXIDOREDUCTASE"/>
    <property type="match status" value="1"/>
</dbReference>
<comment type="catalytic activity">
    <reaction evidence="5">
        <text>N,N-dimethyl-1,4-phenylenediamine + anthranilate + 2 NAD(+) = 2-(4-dimethylaminophenyl)diazenylbenzoate + 2 NADH + 2 H(+)</text>
        <dbReference type="Rhea" id="RHEA:55872"/>
        <dbReference type="ChEBI" id="CHEBI:15378"/>
        <dbReference type="ChEBI" id="CHEBI:15783"/>
        <dbReference type="ChEBI" id="CHEBI:16567"/>
        <dbReference type="ChEBI" id="CHEBI:57540"/>
        <dbReference type="ChEBI" id="CHEBI:57945"/>
        <dbReference type="ChEBI" id="CHEBI:71579"/>
        <dbReference type="EC" id="1.7.1.17"/>
    </reaction>
    <physiologicalReaction direction="right-to-left" evidence="5">
        <dbReference type="Rhea" id="RHEA:55874"/>
    </physiologicalReaction>
</comment>
<dbReference type="InterPro" id="IPR029039">
    <property type="entry name" value="Flavoprotein-like_sf"/>
</dbReference>
<evidence type="ECO:0000256" key="1">
    <source>
        <dbReference type="ARBA" id="ARBA00022630"/>
    </source>
</evidence>
<dbReference type="AlphaFoldDB" id="A0A9X1DCF1"/>
<evidence type="ECO:0000256" key="2">
    <source>
        <dbReference type="ARBA" id="ARBA00022643"/>
    </source>
</evidence>
<keyword evidence="4 6" id="KW-0520">NAD</keyword>
<evidence type="ECO:0000256" key="4">
    <source>
        <dbReference type="ARBA" id="ARBA00023027"/>
    </source>
</evidence>
<dbReference type="GO" id="GO:0016655">
    <property type="term" value="F:oxidoreductase activity, acting on NAD(P)H, quinone or similar compound as acceptor"/>
    <property type="evidence" value="ECO:0007669"/>
    <property type="project" value="InterPro"/>
</dbReference>
<dbReference type="EMBL" id="JAHGAW010000007">
    <property type="protein sequence ID" value="MBT2187562.1"/>
    <property type="molecule type" value="Genomic_DNA"/>
</dbReference>
<protein>
    <recommendedName>
        <fullName evidence="6">FMN dependent NADH:quinone oxidoreductase</fullName>
        <ecNumber evidence="6">1.6.5.-</ecNumber>
    </recommendedName>
    <alternativeName>
        <fullName evidence="6">Azo-dye reductase</fullName>
    </alternativeName>
    <alternativeName>
        <fullName evidence="6">FMN-dependent NADH-azo compound oxidoreductase</fullName>
    </alternativeName>
    <alternativeName>
        <fullName evidence="6">FMN-dependent NADH-azoreductase</fullName>
        <ecNumber evidence="6">1.7.1.17</ecNumber>
    </alternativeName>
</protein>
<dbReference type="GO" id="GO:0010181">
    <property type="term" value="F:FMN binding"/>
    <property type="evidence" value="ECO:0007669"/>
    <property type="project" value="UniProtKB-UniRule"/>
</dbReference>
<dbReference type="PANTHER" id="PTHR43741">
    <property type="entry name" value="FMN-DEPENDENT NADH-AZOREDUCTASE 1"/>
    <property type="match status" value="1"/>
</dbReference>
<comment type="catalytic activity">
    <reaction evidence="6">
        <text>2 a quinone + NADH + H(+) = 2 a 1,4-benzosemiquinone + NAD(+)</text>
        <dbReference type="Rhea" id="RHEA:65952"/>
        <dbReference type="ChEBI" id="CHEBI:15378"/>
        <dbReference type="ChEBI" id="CHEBI:57540"/>
        <dbReference type="ChEBI" id="CHEBI:57945"/>
        <dbReference type="ChEBI" id="CHEBI:132124"/>
        <dbReference type="ChEBI" id="CHEBI:134225"/>
    </reaction>
</comment>
<accession>A0A9X1DCF1</accession>
<comment type="caution">
    <text evidence="8">The sequence shown here is derived from an EMBL/GenBank/DDBJ whole genome shotgun (WGS) entry which is preliminary data.</text>
</comment>
<dbReference type="GO" id="GO:0009055">
    <property type="term" value="F:electron transfer activity"/>
    <property type="evidence" value="ECO:0007669"/>
    <property type="project" value="UniProtKB-UniRule"/>
</dbReference>
<comment type="similarity">
    <text evidence="6">Belongs to the azoreductase type 1 family.</text>
</comment>
<name>A0A9X1DCF1_9SPHN</name>
<feature type="binding site" evidence="6">
    <location>
        <begin position="73"/>
        <end position="76"/>
    </location>
    <ligand>
        <name>FMN</name>
        <dbReference type="ChEBI" id="CHEBI:58210"/>
    </ligand>
</feature>
<dbReference type="SUPFAM" id="SSF52218">
    <property type="entry name" value="Flavoproteins"/>
    <property type="match status" value="1"/>
</dbReference>
<organism evidence="8 9">
    <name type="scientific">Sphingobium nicotianae</name>
    <dbReference type="NCBI Taxonomy" id="2782607"/>
    <lineage>
        <taxon>Bacteria</taxon>
        <taxon>Pseudomonadati</taxon>
        <taxon>Pseudomonadota</taxon>
        <taxon>Alphaproteobacteria</taxon>
        <taxon>Sphingomonadales</taxon>
        <taxon>Sphingomonadaceae</taxon>
        <taxon>Sphingobium</taxon>
    </lineage>
</organism>
<dbReference type="GO" id="GO:0016652">
    <property type="term" value="F:oxidoreductase activity, acting on NAD(P)H as acceptor"/>
    <property type="evidence" value="ECO:0007669"/>
    <property type="project" value="UniProtKB-UniRule"/>
</dbReference>
<comment type="cofactor">
    <cofactor evidence="6">
        <name>FMN</name>
        <dbReference type="ChEBI" id="CHEBI:58210"/>
    </cofactor>
    <text evidence="6">Binds 1 FMN per subunit.</text>
</comment>
<dbReference type="RefSeq" id="WP_214623648.1">
    <property type="nucleotide sequence ID" value="NZ_JAHGAW010000007.1"/>
</dbReference>
<dbReference type="InterPro" id="IPR023048">
    <property type="entry name" value="NADH:quinone_OxRdtase_FMN_depd"/>
</dbReference>
<evidence type="ECO:0000256" key="6">
    <source>
        <dbReference type="HAMAP-Rule" id="MF_01216"/>
    </source>
</evidence>
<gene>
    <name evidence="6" type="primary">azoR</name>
    <name evidence="8" type="ORF">KK488_11475</name>
</gene>
<keyword evidence="1 6" id="KW-0285">Flavoprotein</keyword>
<dbReference type="Pfam" id="PF02525">
    <property type="entry name" value="Flavodoxin_2"/>
    <property type="match status" value="1"/>
</dbReference>
<proteinExistence type="inferred from homology"/>
<keyword evidence="3 6" id="KW-0560">Oxidoreductase</keyword>
<dbReference type="Proteomes" id="UP001138757">
    <property type="component" value="Unassembled WGS sequence"/>
</dbReference>
<sequence>MILHIDSSVLADNSVSRQLTAAIVSRLQAADPSATVVHRDLAAAPLPHFLPGVADDSVEQFLAANTVVIGAPMYNFSVPSQLKAWIDHILVAGKTFKYTEQGVVGLAGPKRIIVAVSRGGFYGAGSPGAAMEHLETYLRSVFAFIGLDPEFVVAEGIQVSPDHRATAIEGALESISQLAA</sequence>
<feature type="binding site" evidence="6">
    <location>
        <position position="8"/>
    </location>
    <ligand>
        <name>FMN</name>
        <dbReference type="ChEBI" id="CHEBI:58210"/>
    </ligand>
</feature>
<comment type="subunit">
    <text evidence="6">Homodimer.</text>
</comment>
<dbReference type="HAMAP" id="MF_01216">
    <property type="entry name" value="Azoreductase_type1"/>
    <property type="match status" value="1"/>
</dbReference>
<dbReference type="EC" id="1.7.1.17" evidence="6"/>
<feature type="binding site" evidence="6">
    <location>
        <begin position="117"/>
        <end position="120"/>
    </location>
    <ligand>
        <name>FMN</name>
        <dbReference type="ChEBI" id="CHEBI:58210"/>
    </ligand>
</feature>